<evidence type="ECO:0000256" key="3">
    <source>
        <dbReference type="ARBA" id="ARBA00023180"/>
    </source>
</evidence>
<feature type="chain" id="PRO_5012832998" description="VWFD domain-containing protein" evidence="4">
    <location>
        <begin position="21"/>
        <end position="445"/>
    </location>
</feature>
<dbReference type="PROSITE" id="PS51233">
    <property type="entry name" value="VWFD"/>
    <property type="match status" value="1"/>
</dbReference>
<dbReference type="STRING" id="2018661.A0A2A2KJ38"/>
<evidence type="ECO:0000256" key="2">
    <source>
        <dbReference type="ARBA" id="ARBA00023157"/>
    </source>
</evidence>
<dbReference type="InterPro" id="IPR050780">
    <property type="entry name" value="Mucin_vWF_Thrombospondin_sf"/>
</dbReference>
<comment type="caution">
    <text evidence="6">The sequence shown here is derived from an EMBL/GenBank/DDBJ whole genome shotgun (WGS) entry which is preliminary data.</text>
</comment>
<dbReference type="Proteomes" id="UP000218231">
    <property type="component" value="Unassembled WGS sequence"/>
</dbReference>
<name>A0A2A2KJ38_9BILA</name>
<dbReference type="GO" id="GO:0005615">
    <property type="term" value="C:extracellular space"/>
    <property type="evidence" value="ECO:0007669"/>
    <property type="project" value="TreeGrafter"/>
</dbReference>
<dbReference type="Pfam" id="PF00094">
    <property type="entry name" value="VWD"/>
    <property type="match status" value="1"/>
</dbReference>
<dbReference type="InterPro" id="IPR001846">
    <property type="entry name" value="VWF_type-D"/>
</dbReference>
<dbReference type="OrthoDB" id="5874307at2759"/>
<dbReference type="EMBL" id="LIAE01008434">
    <property type="protein sequence ID" value="PAV74056.1"/>
    <property type="molecule type" value="Genomic_DNA"/>
</dbReference>
<accession>A0A2A2KJ38</accession>
<dbReference type="PANTHER" id="PTHR11339">
    <property type="entry name" value="EXTRACELLULAR MATRIX GLYCOPROTEIN RELATED"/>
    <property type="match status" value="1"/>
</dbReference>
<dbReference type="PANTHER" id="PTHR11339:SF373">
    <property type="entry name" value="VWFD DOMAIN-CONTAINING PROTEIN"/>
    <property type="match status" value="1"/>
</dbReference>
<keyword evidence="2" id="KW-1015">Disulfide bond</keyword>
<evidence type="ECO:0000259" key="5">
    <source>
        <dbReference type="PROSITE" id="PS51233"/>
    </source>
</evidence>
<organism evidence="6 7">
    <name type="scientific">Diploscapter pachys</name>
    <dbReference type="NCBI Taxonomy" id="2018661"/>
    <lineage>
        <taxon>Eukaryota</taxon>
        <taxon>Metazoa</taxon>
        <taxon>Ecdysozoa</taxon>
        <taxon>Nematoda</taxon>
        <taxon>Chromadorea</taxon>
        <taxon>Rhabditida</taxon>
        <taxon>Rhabditina</taxon>
        <taxon>Rhabditomorpha</taxon>
        <taxon>Rhabditoidea</taxon>
        <taxon>Rhabditidae</taxon>
        <taxon>Diploscapter</taxon>
    </lineage>
</organism>
<evidence type="ECO:0000313" key="7">
    <source>
        <dbReference type="Proteomes" id="UP000218231"/>
    </source>
</evidence>
<reference evidence="6 7" key="1">
    <citation type="journal article" date="2017" name="Curr. Biol.">
        <title>Genome architecture and evolution of a unichromosomal asexual nematode.</title>
        <authorList>
            <person name="Fradin H."/>
            <person name="Zegar C."/>
            <person name="Gutwein M."/>
            <person name="Lucas J."/>
            <person name="Kovtun M."/>
            <person name="Corcoran D."/>
            <person name="Baugh L.R."/>
            <person name="Kiontke K."/>
            <person name="Gunsalus K."/>
            <person name="Fitch D.H."/>
            <person name="Piano F."/>
        </authorList>
    </citation>
    <scope>NUCLEOTIDE SEQUENCE [LARGE SCALE GENOMIC DNA]</scope>
    <source>
        <strain evidence="6">PF1309</strain>
    </source>
</reference>
<keyword evidence="1 4" id="KW-0732">Signal</keyword>
<sequence length="445" mass="50074">MLRKSTAILWLIALFAVAQCLEEEETHRFCNDLSCAPRERLLEVIREMQEDKMQSPYRGAHPNAFIEFEHTSKNKNPLKVSQLDDAAVNTTCSICNMDPPPCLNGGTCQADPNHPFTKYRNTTCGINTDCSVRNHQIICQCKPGYLGNPRLGCKAQTIRTCADGDPHFKSFDGLYYDYQGTCPFIYSEPCTSLEAPFNYYSVKAKSELAGTGAHVSYIREVEVEFYTLRIHVDGNKRTVYVNGIKTCVPYYWPSKSNPRISVKYNSGTFFIQNDQNVLVTYDWTGRLCLQVPNIPQFQGNDTLCGIAGNINKNKADDVKFKNGTVLPLANPNARQPTKDNGIIFNKAEDTWITDDFLKLRNASCINGEQLFNNSDCDPTKAIARCDPIQKAMGGSGPFALCKDMDNETIQEFYDDCVFDVCHIPTDDCVSLQTFVRECMWMLPGI</sequence>
<evidence type="ECO:0000256" key="1">
    <source>
        <dbReference type="ARBA" id="ARBA00022729"/>
    </source>
</evidence>
<evidence type="ECO:0000256" key="4">
    <source>
        <dbReference type="SAM" id="SignalP"/>
    </source>
</evidence>
<dbReference type="GO" id="GO:0031012">
    <property type="term" value="C:extracellular matrix"/>
    <property type="evidence" value="ECO:0007669"/>
    <property type="project" value="TreeGrafter"/>
</dbReference>
<dbReference type="SMART" id="SM00216">
    <property type="entry name" value="VWD"/>
    <property type="match status" value="1"/>
</dbReference>
<gene>
    <name evidence="6" type="ORF">WR25_27111</name>
</gene>
<feature type="signal peptide" evidence="4">
    <location>
        <begin position="1"/>
        <end position="20"/>
    </location>
</feature>
<proteinExistence type="predicted"/>
<protein>
    <recommendedName>
        <fullName evidence="5">VWFD domain-containing protein</fullName>
    </recommendedName>
</protein>
<keyword evidence="3" id="KW-0325">Glycoprotein</keyword>
<dbReference type="AlphaFoldDB" id="A0A2A2KJ38"/>
<evidence type="ECO:0000313" key="6">
    <source>
        <dbReference type="EMBL" id="PAV74056.1"/>
    </source>
</evidence>
<feature type="domain" description="VWFD" evidence="5">
    <location>
        <begin position="158"/>
        <end position="340"/>
    </location>
</feature>
<keyword evidence="7" id="KW-1185">Reference proteome</keyword>